<reference evidence="7 8" key="1">
    <citation type="submission" date="2020-08" db="EMBL/GenBank/DDBJ databases">
        <title>Clostridia isolated from Swiss meat.</title>
        <authorList>
            <person name="Wambui J."/>
            <person name="Stevens M.J.A."/>
            <person name="Stephan R."/>
        </authorList>
    </citation>
    <scope>NUCLEOTIDE SEQUENCE [LARGE SCALE GENOMIC DNA]</scope>
    <source>
        <strain evidence="7 8">CM001</strain>
    </source>
</reference>
<dbReference type="CDD" id="cd01335">
    <property type="entry name" value="Radical_SAM"/>
    <property type="match status" value="1"/>
</dbReference>
<evidence type="ECO:0000313" key="7">
    <source>
        <dbReference type="EMBL" id="MBB6713162.1"/>
    </source>
</evidence>
<name>A0A7X0VPC8_9CLOT</name>
<evidence type="ECO:0000259" key="6">
    <source>
        <dbReference type="Pfam" id="PF04055"/>
    </source>
</evidence>
<feature type="binding site" evidence="5">
    <location>
        <position position="61"/>
    </location>
    <ligand>
        <name>[4Fe-4S] cluster</name>
        <dbReference type="ChEBI" id="CHEBI:49883"/>
        <note>4Fe-4S-S-AdoMet</note>
    </ligand>
</feature>
<dbReference type="InterPro" id="IPR040085">
    <property type="entry name" value="MJ0674-like"/>
</dbReference>
<evidence type="ECO:0000256" key="1">
    <source>
        <dbReference type="ARBA" id="ARBA00022691"/>
    </source>
</evidence>
<proteinExistence type="predicted"/>
<dbReference type="InterPro" id="IPR058240">
    <property type="entry name" value="rSAM_sf"/>
</dbReference>
<evidence type="ECO:0000256" key="5">
    <source>
        <dbReference type="PIRSR" id="PIRSR004869-50"/>
    </source>
</evidence>
<protein>
    <submittedName>
        <fullName evidence="7">Radical SAM protein</fullName>
    </submittedName>
</protein>
<dbReference type="PANTHER" id="PTHR43075">
    <property type="entry name" value="FORMATE LYASE ACTIVATING ENZYME, PUTATIVE (AFU_ORTHOLOGUE AFUA_2G15630)-RELATED"/>
    <property type="match status" value="1"/>
</dbReference>
<dbReference type="AlphaFoldDB" id="A0A7X0VPC8"/>
<dbReference type="GO" id="GO:0046872">
    <property type="term" value="F:metal ion binding"/>
    <property type="evidence" value="ECO:0007669"/>
    <property type="project" value="UniProtKB-KW"/>
</dbReference>
<dbReference type="InterPro" id="IPR013785">
    <property type="entry name" value="Aldolase_TIM"/>
</dbReference>
<dbReference type="InterPro" id="IPR007197">
    <property type="entry name" value="rSAM"/>
</dbReference>
<dbReference type="Proteomes" id="UP000585258">
    <property type="component" value="Unassembled WGS sequence"/>
</dbReference>
<dbReference type="SUPFAM" id="SSF102114">
    <property type="entry name" value="Radical SAM enzymes"/>
    <property type="match status" value="1"/>
</dbReference>
<keyword evidence="3 5" id="KW-0408">Iron</keyword>
<gene>
    <name evidence="7" type="ORF">H7E68_00265</name>
</gene>
<dbReference type="GO" id="GO:0003824">
    <property type="term" value="F:catalytic activity"/>
    <property type="evidence" value="ECO:0007669"/>
    <property type="project" value="InterPro"/>
</dbReference>
<dbReference type="Gene3D" id="3.20.20.70">
    <property type="entry name" value="Aldolase class I"/>
    <property type="match status" value="1"/>
</dbReference>
<organism evidence="7 8">
    <name type="scientific">Clostridium gasigenes</name>
    <dbReference type="NCBI Taxonomy" id="94869"/>
    <lineage>
        <taxon>Bacteria</taxon>
        <taxon>Bacillati</taxon>
        <taxon>Bacillota</taxon>
        <taxon>Clostridia</taxon>
        <taxon>Eubacteriales</taxon>
        <taxon>Clostridiaceae</taxon>
        <taxon>Clostridium</taxon>
    </lineage>
</organism>
<dbReference type="Pfam" id="PF04055">
    <property type="entry name" value="Radical_SAM"/>
    <property type="match status" value="1"/>
</dbReference>
<dbReference type="SFLD" id="SFLDS00029">
    <property type="entry name" value="Radical_SAM"/>
    <property type="match status" value="1"/>
</dbReference>
<dbReference type="InterPro" id="IPR016431">
    <property type="entry name" value="Pyrv-formate_lyase-activ_prd"/>
</dbReference>
<keyword evidence="1 5" id="KW-0949">S-adenosyl-L-methionine</keyword>
<evidence type="ECO:0000256" key="4">
    <source>
        <dbReference type="ARBA" id="ARBA00023014"/>
    </source>
</evidence>
<dbReference type="RefSeq" id="WP_185163437.1">
    <property type="nucleotide sequence ID" value="NZ_JACKWY010000001.1"/>
</dbReference>
<evidence type="ECO:0000256" key="2">
    <source>
        <dbReference type="ARBA" id="ARBA00022723"/>
    </source>
</evidence>
<dbReference type="SFLD" id="SFLDG01099">
    <property type="entry name" value="Uncharacterised_Radical_SAM_Su"/>
    <property type="match status" value="1"/>
</dbReference>
<feature type="binding site" evidence="5">
    <location>
        <position position="65"/>
    </location>
    <ligand>
        <name>[4Fe-4S] cluster</name>
        <dbReference type="ChEBI" id="CHEBI:49883"/>
        <note>4Fe-4S-S-AdoMet</note>
    </ligand>
</feature>
<keyword evidence="2 5" id="KW-0479">Metal-binding</keyword>
<feature type="domain" description="Radical SAM core" evidence="6">
    <location>
        <begin position="56"/>
        <end position="168"/>
    </location>
</feature>
<accession>A0A7X0VPC8</accession>
<dbReference type="PANTHER" id="PTHR43075:SF1">
    <property type="entry name" value="FORMATE LYASE ACTIVATING ENZYME, PUTATIVE (AFU_ORTHOLOGUE AFUA_2G15630)-RELATED"/>
    <property type="match status" value="1"/>
</dbReference>
<comment type="caution">
    <text evidence="7">The sequence shown here is derived from an EMBL/GenBank/DDBJ whole genome shotgun (WGS) entry which is preliminary data.</text>
</comment>
<dbReference type="PIRSF" id="PIRSF004869">
    <property type="entry name" value="PflX_prd"/>
    <property type="match status" value="1"/>
</dbReference>
<feature type="binding site" evidence="5">
    <location>
        <position position="68"/>
    </location>
    <ligand>
        <name>[4Fe-4S] cluster</name>
        <dbReference type="ChEBI" id="CHEBI:49883"/>
        <note>4Fe-4S-S-AdoMet</note>
    </ligand>
</feature>
<dbReference type="GO" id="GO:0051536">
    <property type="term" value="F:iron-sulfur cluster binding"/>
    <property type="evidence" value="ECO:0007669"/>
    <property type="project" value="UniProtKB-KW"/>
</dbReference>
<evidence type="ECO:0000256" key="3">
    <source>
        <dbReference type="ARBA" id="ARBA00023004"/>
    </source>
</evidence>
<dbReference type="EMBL" id="JACKWY010000001">
    <property type="protein sequence ID" value="MBB6713162.1"/>
    <property type="molecule type" value="Genomic_DNA"/>
</dbReference>
<sequence length="308" mass="35274">MDLLKSCRLCPRNCGVNRLEGEKGFCAAGYKVRVARAALHNWEEPCISGEVGSGTIFFSHCTLKCVFCQNYDISQCQFGKEISIERLGEIYLELQEKGALNINLVTPTHYVPQIIEALKIAKKKGLNIPIIYNSSGYEKVETIKLLKGYIDVYLPDMKYFNSKYSSKYSKAKDYFTFAKTSIHEMINQVGDVVFDEKGIIKKGVIIRHLMLPGLLFDSKKIIDYIYKSYGDKVYISIMNQYTPLGNAKEYQEINKFLNQKHYESLIDYALELGVKKGFIQEEGTAKESFIPMFNYEGVYPTYNDGFHK</sequence>
<evidence type="ECO:0000313" key="8">
    <source>
        <dbReference type="Proteomes" id="UP000585258"/>
    </source>
</evidence>
<keyword evidence="4 5" id="KW-0411">Iron-sulfur</keyword>
<comment type="cofactor">
    <cofactor evidence="5">
        <name>[4Fe-4S] cluster</name>
        <dbReference type="ChEBI" id="CHEBI:49883"/>
    </cofactor>
    <text evidence="5">Binds 1 [4Fe-4S] cluster. The cluster is coordinated with 3 cysteines and an exchangeable S-adenosyl-L-methionine.</text>
</comment>